<dbReference type="Gene3D" id="3.90.180.10">
    <property type="entry name" value="Medium-chain alcohol dehydrogenases, catalytic domain"/>
    <property type="match status" value="1"/>
</dbReference>
<evidence type="ECO:0000256" key="5">
    <source>
        <dbReference type="ARBA" id="ARBA00023002"/>
    </source>
</evidence>
<dbReference type="SUPFAM" id="SSF51735">
    <property type="entry name" value="NAD(P)-binding Rossmann-fold domains"/>
    <property type="match status" value="1"/>
</dbReference>
<comment type="caution">
    <text evidence="8">The sequence shown here is derived from an EMBL/GenBank/DDBJ whole genome shotgun (WGS) entry which is preliminary data.</text>
</comment>
<keyword evidence="5" id="KW-0560">Oxidoreductase</keyword>
<dbReference type="CDD" id="cd08233">
    <property type="entry name" value="butanediol_DH_like"/>
    <property type="match status" value="1"/>
</dbReference>
<reference evidence="8 9" key="1">
    <citation type="journal article" date="2015" name="Genome Announc.">
        <title>Expanding the biotechnology potential of lactobacilli through comparative genomics of 213 strains and associated genera.</title>
        <authorList>
            <person name="Sun Z."/>
            <person name="Harris H.M."/>
            <person name="McCann A."/>
            <person name="Guo C."/>
            <person name="Argimon S."/>
            <person name="Zhang W."/>
            <person name="Yang X."/>
            <person name="Jeffery I.B."/>
            <person name="Cooney J.C."/>
            <person name="Kagawa T.F."/>
            <person name="Liu W."/>
            <person name="Song Y."/>
            <person name="Salvetti E."/>
            <person name="Wrobel A."/>
            <person name="Rasinkangas P."/>
            <person name="Parkhill J."/>
            <person name="Rea M.C."/>
            <person name="O'Sullivan O."/>
            <person name="Ritari J."/>
            <person name="Douillard F.P."/>
            <person name="Paul Ross R."/>
            <person name="Yang R."/>
            <person name="Briner A.E."/>
            <person name="Felis G.E."/>
            <person name="de Vos W.M."/>
            <person name="Barrangou R."/>
            <person name="Klaenhammer T.R."/>
            <person name="Caufield P.W."/>
            <person name="Cui Y."/>
            <person name="Zhang H."/>
            <person name="O'Toole P.W."/>
        </authorList>
    </citation>
    <scope>NUCLEOTIDE SEQUENCE [LARGE SCALE GENOMIC DNA]</scope>
    <source>
        <strain evidence="8 9">NBRC 103219</strain>
    </source>
</reference>
<evidence type="ECO:0000256" key="2">
    <source>
        <dbReference type="ARBA" id="ARBA00008072"/>
    </source>
</evidence>
<dbReference type="InterPro" id="IPR002328">
    <property type="entry name" value="ADH_Zn_CS"/>
</dbReference>
<dbReference type="GO" id="GO:0008270">
    <property type="term" value="F:zinc ion binding"/>
    <property type="evidence" value="ECO:0007669"/>
    <property type="project" value="InterPro"/>
</dbReference>
<evidence type="ECO:0000313" key="9">
    <source>
        <dbReference type="Proteomes" id="UP000051886"/>
    </source>
</evidence>
<dbReference type="GO" id="GO:0005737">
    <property type="term" value="C:cytoplasm"/>
    <property type="evidence" value="ECO:0007669"/>
    <property type="project" value="TreeGrafter"/>
</dbReference>
<evidence type="ECO:0000256" key="4">
    <source>
        <dbReference type="ARBA" id="ARBA00022833"/>
    </source>
</evidence>
<evidence type="ECO:0000313" key="8">
    <source>
        <dbReference type="EMBL" id="KRN98029.1"/>
    </source>
</evidence>
<dbReference type="GO" id="GO:0034079">
    <property type="term" value="P:butanediol biosynthetic process"/>
    <property type="evidence" value="ECO:0007669"/>
    <property type="project" value="TreeGrafter"/>
</dbReference>
<protein>
    <submittedName>
        <fullName evidence="8">L-iditol 2-dehydrogenase</fullName>
    </submittedName>
</protein>
<dbReference type="PANTHER" id="PTHR43161:SF23">
    <property type="entry name" value="(R,R)-BUTANEDIOL DEHYDROGENASE-RELATED"/>
    <property type="match status" value="1"/>
</dbReference>
<keyword evidence="4 6" id="KW-0862">Zinc</keyword>
<dbReference type="PANTHER" id="PTHR43161">
    <property type="entry name" value="SORBITOL DEHYDROGENASE"/>
    <property type="match status" value="1"/>
</dbReference>
<dbReference type="SMART" id="SM00829">
    <property type="entry name" value="PKS_ER"/>
    <property type="match status" value="1"/>
</dbReference>
<evidence type="ECO:0000259" key="7">
    <source>
        <dbReference type="SMART" id="SM00829"/>
    </source>
</evidence>
<dbReference type="PROSITE" id="PS00059">
    <property type="entry name" value="ADH_ZINC"/>
    <property type="match status" value="1"/>
</dbReference>
<dbReference type="InterPro" id="IPR013154">
    <property type="entry name" value="ADH-like_N"/>
</dbReference>
<dbReference type="InterPro" id="IPR013149">
    <property type="entry name" value="ADH-like_C"/>
</dbReference>
<evidence type="ECO:0000256" key="3">
    <source>
        <dbReference type="ARBA" id="ARBA00022723"/>
    </source>
</evidence>
<dbReference type="AlphaFoldDB" id="A0A0R2LH19"/>
<dbReference type="PATRIC" id="fig|449659.4.peg.316"/>
<dbReference type="STRING" id="449659.IV66_GL000318"/>
<dbReference type="InterPro" id="IPR036291">
    <property type="entry name" value="NAD(P)-bd_dom_sf"/>
</dbReference>
<dbReference type="InterPro" id="IPR020843">
    <property type="entry name" value="ER"/>
</dbReference>
<dbReference type="EMBL" id="JQCN01000052">
    <property type="protein sequence ID" value="KRN98029.1"/>
    <property type="molecule type" value="Genomic_DNA"/>
</dbReference>
<organism evidence="8 9">
    <name type="scientific">Ligilactobacillus pobuzihii</name>
    <dbReference type="NCBI Taxonomy" id="449659"/>
    <lineage>
        <taxon>Bacteria</taxon>
        <taxon>Bacillati</taxon>
        <taxon>Bacillota</taxon>
        <taxon>Bacilli</taxon>
        <taxon>Lactobacillales</taxon>
        <taxon>Lactobacillaceae</taxon>
        <taxon>Ligilactobacillus</taxon>
    </lineage>
</organism>
<feature type="domain" description="Enoyl reductase (ER)" evidence="7">
    <location>
        <begin position="19"/>
        <end position="361"/>
    </location>
</feature>
<dbReference type="GO" id="GO:0000721">
    <property type="term" value="F:(R,R)-butanediol dehydrogenase activity"/>
    <property type="evidence" value="ECO:0007669"/>
    <property type="project" value="TreeGrafter"/>
</dbReference>
<proteinExistence type="inferred from homology"/>
<dbReference type="Proteomes" id="UP000051886">
    <property type="component" value="Unassembled WGS sequence"/>
</dbReference>
<dbReference type="SUPFAM" id="SSF50129">
    <property type="entry name" value="GroES-like"/>
    <property type="match status" value="1"/>
</dbReference>
<keyword evidence="3 6" id="KW-0479">Metal-binding</keyword>
<gene>
    <name evidence="8" type="ORF">IV66_GL000318</name>
</gene>
<dbReference type="Pfam" id="PF00107">
    <property type="entry name" value="ADH_zinc_N"/>
    <property type="match status" value="1"/>
</dbReference>
<dbReference type="InterPro" id="IPR011032">
    <property type="entry name" value="GroES-like_sf"/>
</dbReference>
<dbReference type="Pfam" id="PF08240">
    <property type="entry name" value="ADH_N"/>
    <property type="match status" value="1"/>
</dbReference>
<evidence type="ECO:0000256" key="1">
    <source>
        <dbReference type="ARBA" id="ARBA00001947"/>
    </source>
</evidence>
<comment type="similarity">
    <text evidence="2 6">Belongs to the zinc-containing alcohol dehydrogenase family.</text>
</comment>
<evidence type="ECO:0000256" key="6">
    <source>
        <dbReference type="RuleBase" id="RU361277"/>
    </source>
</evidence>
<dbReference type="Gene3D" id="3.40.50.720">
    <property type="entry name" value="NAD(P)-binding Rossmann-like Domain"/>
    <property type="match status" value="1"/>
</dbReference>
<sequence length="365" mass="39648">MQAFLRKGQVLMKAARIYGKQDLKIEDVELREPKDDEVQVKVKYVGICGSDIHMYQEGSGIPYTPHPLTGKTVPLTEGHEFSGEVVKVGKDVTSFSAGDHVCIEPAIACGKCEFCRKGLYNYCVNGVGEDGSLQFIGFSEDGGMAEYTNVKENFTFKLPEGMDYDLGALVEPATVTYQAVRDSGLVAGQSVVVFGAGPIGLLTALMARVAGATKIYIADLAEVRLQKARELGFEDVINSGEVDFVKHVHEQFPSGVDVVFECAGAQPTLNQAVQLTAPAGVLEIVALFNGDYKIDIATMQNKGAQIHTTMGYANAFPQTISIVNQHRDLFKKLITKKIGLDETEEGIKSLMDDKSQVKILISPEK</sequence>
<accession>A0A0R2LH19</accession>
<comment type="cofactor">
    <cofactor evidence="1 6">
        <name>Zn(2+)</name>
        <dbReference type="ChEBI" id="CHEBI:29105"/>
    </cofactor>
</comment>
<keyword evidence="9" id="KW-1185">Reference proteome</keyword>
<name>A0A0R2LH19_9LACO</name>